<dbReference type="AlphaFoldDB" id="A0A8J6JY38"/>
<keyword evidence="2" id="KW-1185">Reference proteome</keyword>
<gene>
    <name evidence="1" type="ORF">GDO78_019714</name>
</gene>
<evidence type="ECO:0000313" key="2">
    <source>
        <dbReference type="Proteomes" id="UP000770717"/>
    </source>
</evidence>
<comment type="caution">
    <text evidence="1">The sequence shown here is derived from an EMBL/GenBank/DDBJ whole genome shotgun (WGS) entry which is preliminary data.</text>
</comment>
<evidence type="ECO:0000313" key="1">
    <source>
        <dbReference type="EMBL" id="KAG9472416.1"/>
    </source>
</evidence>
<protein>
    <submittedName>
        <fullName evidence="1">Uncharacterized protein</fullName>
    </submittedName>
</protein>
<dbReference type="Proteomes" id="UP000770717">
    <property type="component" value="Unassembled WGS sequence"/>
</dbReference>
<sequence length="84" mass="9878">MRYCSLLECKKYLLHYVFGSYNPGILRPFLCNPITSGVDVTKNEQPENENCILPFNDCLQIFLKLKKPFQNYFDLEVLSTFITF</sequence>
<accession>A0A8J6JY38</accession>
<proteinExistence type="predicted"/>
<organism evidence="1 2">
    <name type="scientific">Eleutherodactylus coqui</name>
    <name type="common">Puerto Rican coqui</name>
    <dbReference type="NCBI Taxonomy" id="57060"/>
    <lineage>
        <taxon>Eukaryota</taxon>
        <taxon>Metazoa</taxon>
        <taxon>Chordata</taxon>
        <taxon>Craniata</taxon>
        <taxon>Vertebrata</taxon>
        <taxon>Euteleostomi</taxon>
        <taxon>Amphibia</taxon>
        <taxon>Batrachia</taxon>
        <taxon>Anura</taxon>
        <taxon>Neobatrachia</taxon>
        <taxon>Hyloidea</taxon>
        <taxon>Eleutherodactylidae</taxon>
        <taxon>Eleutherodactylinae</taxon>
        <taxon>Eleutherodactylus</taxon>
        <taxon>Eleutherodactylus</taxon>
    </lineage>
</organism>
<name>A0A8J6JY38_ELECQ</name>
<dbReference type="EMBL" id="WNTK01000055">
    <property type="protein sequence ID" value="KAG9472416.1"/>
    <property type="molecule type" value="Genomic_DNA"/>
</dbReference>
<reference evidence="1" key="1">
    <citation type="thesis" date="2020" institute="ProQuest LLC" country="789 East Eisenhower Parkway, Ann Arbor, MI, USA">
        <title>Comparative Genomics and Chromosome Evolution.</title>
        <authorList>
            <person name="Mudd A.B."/>
        </authorList>
    </citation>
    <scope>NUCLEOTIDE SEQUENCE</scope>
    <source>
        <strain evidence="1">HN-11 Male</strain>
        <tissue evidence="1">Kidney and liver</tissue>
    </source>
</reference>